<evidence type="ECO:0000313" key="1">
    <source>
        <dbReference type="EMBL" id="RCH82424.1"/>
    </source>
</evidence>
<accession>A0A367IXM8</accession>
<dbReference type="STRING" id="86630.A0A367IXM8"/>
<keyword evidence="2" id="KW-1185">Reference proteome</keyword>
<dbReference type="OrthoDB" id="69088at2759"/>
<dbReference type="Proteomes" id="UP000252139">
    <property type="component" value="Unassembled WGS sequence"/>
</dbReference>
<protein>
    <recommendedName>
        <fullName evidence="3">Integrator complex subunit 5 C-terminal domain-containing protein</fullName>
    </recommendedName>
</protein>
<name>A0A367IXM8_RHIAZ</name>
<gene>
    <name evidence="1" type="ORF">CU097_002136</name>
</gene>
<evidence type="ECO:0008006" key="3">
    <source>
        <dbReference type="Google" id="ProtNLM"/>
    </source>
</evidence>
<organism evidence="1 2">
    <name type="scientific">Rhizopus azygosporus</name>
    <name type="common">Rhizopus microsporus var. azygosporus</name>
    <dbReference type="NCBI Taxonomy" id="86630"/>
    <lineage>
        <taxon>Eukaryota</taxon>
        <taxon>Fungi</taxon>
        <taxon>Fungi incertae sedis</taxon>
        <taxon>Mucoromycota</taxon>
        <taxon>Mucoromycotina</taxon>
        <taxon>Mucoromycetes</taxon>
        <taxon>Mucorales</taxon>
        <taxon>Mucorineae</taxon>
        <taxon>Rhizopodaceae</taxon>
        <taxon>Rhizopus</taxon>
    </lineage>
</organism>
<reference evidence="1 2" key="1">
    <citation type="journal article" date="2018" name="G3 (Bethesda)">
        <title>Phylogenetic and Phylogenomic Definition of Rhizopus Species.</title>
        <authorList>
            <person name="Gryganskyi A.P."/>
            <person name="Golan J."/>
            <person name="Dolatabadi S."/>
            <person name="Mondo S."/>
            <person name="Robb S."/>
            <person name="Idnurm A."/>
            <person name="Muszewska A."/>
            <person name="Steczkiewicz K."/>
            <person name="Masonjones S."/>
            <person name="Liao H.L."/>
            <person name="Gajdeczka M.T."/>
            <person name="Anike F."/>
            <person name="Vuek A."/>
            <person name="Anishchenko I.M."/>
            <person name="Voigt K."/>
            <person name="de Hoog G.S."/>
            <person name="Smith M.E."/>
            <person name="Heitman J."/>
            <person name="Vilgalys R."/>
            <person name="Stajich J.E."/>
        </authorList>
    </citation>
    <scope>NUCLEOTIDE SEQUENCE [LARGE SCALE GENOMIC DNA]</scope>
    <source>
        <strain evidence="1 2">CBS 357.93</strain>
    </source>
</reference>
<dbReference type="EMBL" id="PJQL01003018">
    <property type="protein sequence ID" value="RCH82424.1"/>
    <property type="molecule type" value="Genomic_DNA"/>
</dbReference>
<comment type="caution">
    <text evidence="1">The sequence shown here is derived from an EMBL/GenBank/DDBJ whole genome shotgun (WGS) entry which is preliminary data.</text>
</comment>
<proteinExistence type="predicted"/>
<dbReference type="AlphaFoldDB" id="A0A367IXM8"/>
<sequence>MIHTIFVNNRIDFQRFTLGYLLSLPKISPALLNESWSSMFNLIYENNTAGSIFYHEKNTLSSIAKNKEGEIEPIAHLFSRWLATVAFDPKGYIMRHAMDVMIMLDTLAYDSRLDLSHLLPTGDRSILDTLQPSIKQLNLEPASIDLFDWINSRTAPNDLRIPLFLLQLIMINNDSKEYTANLFVQLITRLNCAKDLVLKLIPTAESKWPGIFQIALENIFSKTIAIHIANTTQIEKILGNLAALYEDSQKEPGYQAFHAYINSHSRQVLLVFINHPSTACRVMGYRVLNNSKFYQQMNPQDQEHLSQLLVDAWFRHLKGRYFGQESKDLLYIQQRLNVDTLQQQQSSLFDRIHSKEHATSQSQAKKPPKFVTLVDILKQDIDKRDKIYMDNIEQTASLFDKFKDCVSSEQYSDIHHHILFFLSSKWSPSAAPMTAYDDALPRNIPYPWDITIGSAFKDHPALFPIFEKCIQVVKPATTNDIIRSILVYFIVFWNMKEVVTVPTTLTYATQLEETIRLVLLLKPSLPQVLVNSYRLFPFLSAKELGDLLYQVIWSYVRHSTNIPGIHKTEDKQLVEKY</sequence>
<evidence type="ECO:0000313" key="2">
    <source>
        <dbReference type="Proteomes" id="UP000252139"/>
    </source>
</evidence>